<keyword evidence="2" id="KW-1185">Reference proteome</keyword>
<dbReference type="AlphaFoldDB" id="L9L7V5"/>
<evidence type="ECO:0000313" key="2">
    <source>
        <dbReference type="Proteomes" id="UP000011518"/>
    </source>
</evidence>
<dbReference type="EMBL" id="KB320486">
    <property type="protein sequence ID" value="ELW70739.1"/>
    <property type="molecule type" value="Genomic_DNA"/>
</dbReference>
<dbReference type="InParanoid" id="L9L7V5"/>
<protein>
    <submittedName>
        <fullName evidence="1">Uncharacterized protein</fullName>
    </submittedName>
</protein>
<dbReference type="Proteomes" id="UP000011518">
    <property type="component" value="Unassembled WGS sequence"/>
</dbReference>
<reference evidence="2" key="2">
    <citation type="journal article" date="2013" name="Nat. Commun.">
        <title>Genome of the Chinese tree shrew.</title>
        <authorList>
            <person name="Fan Y."/>
            <person name="Huang Z.Y."/>
            <person name="Cao C.C."/>
            <person name="Chen C.S."/>
            <person name="Chen Y.X."/>
            <person name="Fan D.D."/>
            <person name="He J."/>
            <person name="Hou H.L."/>
            <person name="Hu L."/>
            <person name="Hu X.T."/>
            <person name="Jiang X.T."/>
            <person name="Lai R."/>
            <person name="Lang Y.S."/>
            <person name="Liang B."/>
            <person name="Liao S.G."/>
            <person name="Mu D."/>
            <person name="Ma Y.Y."/>
            <person name="Niu Y.Y."/>
            <person name="Sun X.Q."/>
            <person name="Xia J.Q."/>
            <person name="Xiao J."/>
            <person name="Xiong Z.Q."/>
            <person name="Xu L."/>
            <person name="Yang L."/>
            <person name="Zhang Y."/>
            <person name="Zhao W."/>
            <person name="Zhao X.D."/>
            <person name="Zheng Y.T."/>
            <person name="Zhou J.M."/>
            <person name="Zhu Y.B."/>
            <person name="Zhang G.J."/>
            <person name="Wang J."/>
            <person name="Yao Y.G."/>
        </authorList>
    </citation>
    <scope>NUCLEOTIDE SEQUENCE [LARGE SCALE GENOMIC DNA]</scope>
</reference>
<sequence>MMWIGIQKSEPLHMVVMVHSTLGITHVHGIDPRNYVGEMEAFPANCQSRFRALRCCPGNPNGIGPQSTKNAEEEKEVKLKSPSSSRAVFFPKSPKEACVLTRALSSAYST</sequence>
<gene>
    <name evidence="1" type="ORF">TREES_T100016630</name>
</gene>
<evidence type="ECO:0000313" key="1">
    <source>
        <dbReference type="EMBL" id="ELW70739.1"/>
    </source>
</evidence>
<accession>L9L7V5</accession>
<proteinExistence type="predicted"/>
<organism evidence="1 2">
    <name type="scientific">Tupaia chinensis</name>
    <name type="common">Chinese tree shrew</name>
    <name type="synonym">Tupaia belangeri chinensis</name>
    <dbReference type="NCBI Taxonomy" id="246437"/>
    <lineage>
        <taxon>Eukaryota</taxon>
        <taxon>Metazoa</taxon>
        <taxon>Chordata</taxon>
        <taxon>Craniata</taxon>
        <taxon>Vertebrata</taxon>
        <taxon>Euteleostomi</taxon>
        <taxon>Mammalia</taxon>
        <taxon>Eutheria</taxon>
        <taxon>Euarchontoglires</taxon>
        <taxon>Scandentia</taxon>
        <taxon>Tupaiidae</taxon>
        <taxon>Tupaia</taxon>
    </lineage>
</organism>
<reference evidence="2" key="1">
    <citation type="submission" date="2012-07" db="EMBL/GenBank/DDBJ databases">
        <title>Genome of the Chinese tree shrew, a rising model animal genetically related to primates.</title>
        <authorList>
            <person name="Zhang G."/>
            <person name="Fan Y."/>
            <person name="Yao Y."/>
            <person name="Huang Z."/>
        </authorList>
    </citation>
    <scope>NUCLEOTIDE SEQUENCE [LARGE SCALE GENOMIC DNA]</scope>
</reference>
<name>L9L7V5_TUPCH</name>